<dbReference type="SUPFAM" id="SSF110004">
    <property type="entry name" value="Glycolipid transfer protein, GLTP"/>
    <property type="match status" value="1"/>
</dbReference>
<feature type="chain" id="PRO_5026802124" evidence="2">
    <location>
        <begin position="24"/>
        <end position="246"/>
    </location>
</feature>
<dbReference type="OrthoDB" id="116883at2759"/>
<dbReference type="PANTHER" id="PTHR10219">
    <property type="entry name" value="GLYCOLIPID TRANSFER PROTEIN-RELATED"/>
    <property type="match status" value="1"/>
</dbReference>
<dbReference type="Pfam" id="PF08718">
    <property type="entry name" value="GLTP"/>
    <property type="match status" value="1"/>
</dbReference>
<dbReference type="FunFam" id="1.10.3520.10:FF:000002">
    <property type="entry name" value="Ceramide-1-phosphate transfer protein"/>
    <property type="match status" value="1"/>
</dbReference>
<evidence type="ECO:0000256" key="2">
    <source>
        <dbReference type="SAM" id="SignalP"/>
    </source>
</evidence>
<dbReference type="Proteomes" id="UP000504606">
    <property type="component" value="Unplaced"/>
</dbReference>
<protein>
    <submittedName>
        <fullName evidence="5">Ceramide-1-phosphate transfer protein isoform X1</fullName>
    </submittedName>
</protein>
<sequence>MAPIRPSLLCLAVFICFIRETTCCSLTTSAMAASPSAEIPFDFRLVHDGFASALVEDEDVDMEQYLLAYKELYKFFQLMGTVFSFVGSDVKAKIDILEDFSNSSDGQHFATVKSMIKYEMEQNLLKKKDYVSGSRTLLRLHRGLDFIKLFLQRVGELSDTDGTSSAGHEAYNATLAKHHPWIIRKGATVAMYALPTRKDLLIKVCGNNDECVQRALDVLPKMILAADEVYARTEQCYTENDLHGLP</sequence>
<feature type="domain" description="Glycolipid transfer protein" evidence="3">
    <location>
        <begin position="60"/>
        <end position="205"/>
    </location>
</feature>
<name>A0A6J1S5Y6_FRAOC</name>
<dbReference type="GeneID" id="113205277"/>
<evidence type="ECO:0000259" key="3">
    <source>
        <dbReference type="Pfam" id="PF08718"/>
    </source>
</evidence>
<comment type="similarity">
    <text evidence="1">Belongs to the GLTP family.</text>
</comment>
<dbReference type="GO" id="GO:0032691">
    <property type="term" value="P:negative regulation of interleukin-1 beta production"/>
    <property type="evidence" value="ECO:0007669"/>
    <property type="project" value="UniProtKB-ARBA"/>
</dbReference>
<dbReference type="PANTHER" id="PTHR10219:SF43">
    <property type="entry name" value="GLYCOLIPID TRANSFER PROTEIN DOMAIN-CONTAINING PROTEIN"/>
    <property type="match status" value="1"/>
</dbReference>
<dbReference type="RefSeq" id="XP_026276619.1">
    <property type="nucleotide sequence ID" value="XM_026420834.2"/>
</dbReference>
<reference evidence="5" key="1">
    <citation type="submission" date="2025-08" db="UniProtKB">
        <authorList>
            <consortium name="RefSeq"/>
        </authorList>
    </citation>
    <scope>IDENTIFICATION</scope>
    <source>
        <tissue evidence="5">Whole organism</tissue>
    </source>
</reference>
<dbReference type="InterPro" id="IPR036497">
    <property type="entry name" value="GLTP_sf"/>
</dbReference>
<keyword evidence="2" id="KW-0732">Signal</keyword>
<keyword evidence="4" id="KW-1185">Reference proteome</keyword>
<dbReference type="GO" id="GO:0016020">
    <property type="term" value="C:membrane"/>
    <property type="evidence" value="ECO:0007669"/>
    <property type="project" value="TreeGrafter"/>
</dbReference>
<accession>A0A6J1S5Y6</accession>
<evidence type="ECO:0000313" key="5">
    <source>
        <dbReference type="RefSeq" id="XP_026276619.1"/>
    </source>
</evidence>
<dbReference type="InterPro" id="IPR014830">
    <property type="entry name" value="Glycolipid_transfer_prot_dom"/>
</dbReference>
<dbReference type="GO" id="GO:1902387">
    <property type="term" value="F:ceramide 1-phosphate binding"/>
    <property type="evidence" value="ECO:0007669"/>
    <property type="project" value="TreeGrafter"/>
</dbReference>
<dbReference type="AlphaFoldDB" id="A0A6J1S5Y6"/>
<dbReference type="Gene3D" id="1.10.3520.10">
    <property type="entry name" value="Glycolipid transfer protein"/>
    <property type="match status" value="1"/>
</dbReference>
<feature type="signal peptide" evidence="2">
    <location>
        <begin position="1"/>
        <end position="23"/>
    </location>
</feature>
<gene>
    <name evidence="5" type="primary">LOC113205277</name>
</gene>
<organism evidence="4 5">
    <name type="scientific">Frankliniella occidentalis</name>
    <name type="common">Western flower thrips</name>
    <name type="synonym">Euthrips occidentalis</name>
    <dbReference type="NCBI Taxonomy" id="133901"/>
    <lineage>
        <taxon>Eukaryota</taxon>
        <taxon>Metazoa</taxon>
        <taxon>Ecdysozoa</taxon>
        <taxon>Arthropoda</taxon>
        <taxon>Hexapoda</taxon>
        <taxon>Insecta</taxon>
        <taxon>Pterygota</taxon>
        <taxon>Neoptera</taxon>
        <taxon>Paraneoptera</taxon>
        <taxon>Thysanoptera</taxon>
        <taxon>Terebrantia</taxon>
        <taxon>Thripoidea</taxon>
        <taxon>Thripidae</taxon>
        <taxon>Frankliniella</taxon>
    </lineage>
</organism>
<proteinExistence type="inferred from homology"/>
<dbReference type="GO" id="GO:0005829">
    <property type="term" value="C:cytosol"/>
    <property type="evidence" value="ECO:0007669"/>
    <property type="project" value="TreeGrafter"/>
</dbReference>
<dbReference type="GO" id="GO:1902388">
    <property type="term" value="F:ceramide 1-phosphate transfer activity"/>
    <property type="evidence" value="ECO:0007669"/>
    <property type="project" value="TreeGrafter"/>
</dbReference>
<evidence type="ECO:0000313" key="4">
    <source>
        <dbReference type="Proteomes" id="UP000504606"/>
    </source>
</evidence>
<dbReference type="KEGG" id="foc:113205277"/>
<evidence type="ECO:0000256" key="1">
    <source>
        <dbReference type="ARBA" id="ARBA00007148"/>
    </source>
</evidence>